<dbReference type="EMBL" id="JAAMPT010000206">
    <property type="protein sequence ID" value="NMH25185.1"/>
    <property type="molecule type" value="Genomic_DNA"/>
</dbReference>
<evidence type="ECO:0000313" key="2">
    <source>
        <dbReference type="Proteomes" id="UP000767947"/>
    </source>
</evidence>
<gene>
    <name evidence="1" type="ORF">G6042_07880</name>
</gene>
<reference evidence="1 2" key="1">
    <citation type="submission" date="2020-02" db="EMBL/GenBank/DDBJ databases">
        <title>Flavobacterium sp. genome.</title>
        <authorList>
            <person name="Jung H.S."/>
            <person name="Baek J.H."/>
            <person name="Jeon C.O."/>
        </authorList>
    </citation>
    <scope>NUCLEOTIDE SEQUENCE [LARGE SCALE GENOMIC DNA]</scope>
    <source>
        <strain evidence="1 2">SE-s27</strain>
    </source>
</reference>
<evidence type="ECO:0000313" key="1">
    <source>
        <dbReference type="EMBL" id="NMH25185.1"/>
    </source>
</evidence>
<dbReference type="Proteomes" id="UP000767947">
    <property type="component" value="Unassembled WGS sequence"/>
</dbReference>
<accession>A0ABX1QVX3</accession>
<name>A0ABX1QVX3_9FLAO</name>
<comment type="caution">
    <text evidence="1">The sequence shown here is derived from an EMBL/GenBank/DDBJ whole genome shotgun (WGS) entry which is preliminary data.</text>
</comment>
<dbReference type="RefSeq" id="WP_169523762.1">
    <property type="nucleotide sequence ID" value="NZ_JAAMPT010000206.1"/>
</dbReference>
<proteinExistence type="predicted"/>
<dbReference type="PROSITE" id="PS51257">
    <property type="entry name" value="PROKAR_LIPOPROTEIN"/>
    <property type="match status" value="1"/>
</dbReference>
<protein>
    <submittedName>
        <fullName evidence="1">Uncharacterized protein</fullName>
    </submittedName>
</protein>
<keyword evidence="2" id="KW-1185">Reference proteome</keyword>
<organism evidence="1 2">
    <name type="scientific">Flavobacterium solisilvae</name>
    <dbReference type="NCBI Taxonomy" id="1852019"/>
    <lineage>
        <taxon>Bacteria</taxon>
        <taxon>Pseudomonadati</taxon>
        <taxon>Bacteroidota</taxon>
        <taxon>Flavobacteriia</taxon>
        <taxon>Flavobacteriales</taxon>
        <taxon>Flavobacteriaceae</taxon>
        <taxon>Flavobacterium</taxon>
    </lineage>
</organism>
<sequence>MKKIGILLFSILMLSCSSDDNSGDSNLNGFTYNGTFYEVKTVFINDENTADNNPSDISFNLVNKTISEISSENDLSNISSLYFDFNDVNVEETTYTNILDYNAKINSNRTSGNIVGGTEILSDNNTDLQATNINITINSITSTTVNFSFSFTKANGQIISGQFNGNYLTP</sequence>